<dbReference type="OrthoDB" id="6194141at2"/>
<accession>A0A418XX67</accession>
<evidence type="ECO:0000313" key="2">
    <source>
        <dbReference type="EMBL" id="RJG17419.1"/>
    </source>
</evidence>
<keyword evidence="1" id="KW-1133">Transmembrane helix</keyword>
<feature type="transmembrane region" description="Helical" evidence="1">
    <location>
        <begin position="54"/>
        <end position="74"/>
    </location>
</feature>
<evidence type="ECO:0000313" key="3">
    <source>
        <dbReference type="Proteomes" id="UP000283734"/>
    </source>
</evidence>
<name>A0A418XX67_9GAMM</name>
<comment type="caution">
    <text evidence="2">The sequence shown here is derived from an EMBL/GenBank/DDBJ whole genome shotgun (WGS) entry which is preliminary data.</text>
</comment>
<dbReference type="AlphaFoldDB" id="A0A418XX67"/>
<feature type="transmembrane region" description="Helical" evidence="1">
    <location>
        <begin position="123"/>
        <end position="142"/>
    </location>
</feature>
<proteinExistence type="predicted"/>
<feature type="transmembrane region" description="Helical" evidence="1">
    <location>
        <begin position="172"/>
        <end position="189"/>
    </location>
</feature>
<keyword evidence="1" id="KW-0812">Transmembrane</keyword>
<evidence type="ECO:0008006" key="4">
    <source>
        <dbReference type="Google" id="ProtNLM"/>
    </source>
</evidence>
<dbReference type="RefSeq" id="WP_119918181.1">
    <property type="nucleotide sequence ID" value="NZ_QYYA01000003.1"/>
</dbReference>
<keyword evidence="3" id="KW-1185">Reference proteome</keyword>
<reference evidence="2 3" key="1">
    <citation type="submission" date="2018-09" db="EMBL/GenBank/DDBJ databases">
        <title>Alcanivorax profundi sp. nov., isolated from 1000 m-depth seawater of the Mariana Trench.</title>
        <authorList>
            <person name="Liu J."/>
        </authorList>
    </citation>
    <scope>NUCLEOTIDE SEQUENCE [LARGE SCALE GENOMIC DNA]</scope>
    <source>
        <strain evidence="2 3">MTEO17</strain>
    </source>
</reference>
<dbReference type="Proteomes" id="UP000283734">
    <property type="component" value="Unassembled WGS sequence"/>
</dbReference>
<dbReference type="EMBL" id="QYYA01000003">
    <property type="protein sequence ID" value="RJG17419.1"/>
    <property type="molecule type" value="Genomic_DNA"/>
</dbReference>
<organism evidence="2 3">
    <name type="scientific">Alcanivorax profundi</name>
    <dbReference type="NCBI Taxonomy" id="2338368"/>
    <lineage>
        <taxon>Bacteria</taxon>
        <taxon>Pseudomonadati</taxon>
        <taxon>Pseudomonadota</taxon>
        <taxon>Gammaproteobacteria</taxon>
        <taxon>Oceanospirillales</taxon>
        <taxon>Alcanivoracaceae</taxon>
        <taxon>Alcanivorax</taxon>
    </lineage>
</organism>
<sequence length="258" mass="29436">MFPQNRVLLQVPFYYLAMTRMNSLKGLVSNASSAWLPGVLVVTFLSDYSFLEAALHYVFTYLAFVSIYEVGYLVNDTLGTKHDETPRHRLKLKLASFEILIFVLIRVAALVVIAHLYGLFSNPAWSVSALALVVVIVMHNTIASSALKAASFFQMSMLRFSLPIIPHVGNDAVPAVLLLAIFHFVYPRFITYLDSKERLKIPERKTSRYGAQVQLLLLPTFFLLSVLMNHALPLVIWLYYLLFQFLRFLIERRRGLST</sequence>
<evidence type="ECO:0000256" key="1">
    <source>
        <dbReference type="SAM" id="Phobius"/>
    </source>
</evidence>
<feature type="transmembrane region" description="Helical" evidence="1">
    <location>
        <begin position="95"/>
        <end position="117"/>
    </location>
</feature>
<gene>
    <name evidence="2" type="ORF">D4A39_11930</name>
</gene>
<feature type="transmembrane region" description="Helical" evidence="1">
    <location>
        <begin position="27"/>
        <end position="48"/>
    </location>
</feature>
<protein>
    <recommendedName>
        <fullName evidence="4">Prenyltransferase</fullName>
    </recommendedName>
</protein>
<keyword evidence="1" id="KW-0472">Membrane</keyword>